<proteinExistence type="inferred from homology"/>
<organism evidence="7">
    <name type="scientific">marine metagenome</name>
    <dbReference type="NCBI Taxonomy" id="408172"/>
    <lineage>
        <taxon>unclassified sequences</taxon>
        <taxon>metagenomes</taxon>
        <taxon>ecological metagenomes</taxon>
    </lineage>
</organism>
<dbReference type="InterPro" id="IPR036188">
    <property type="entry name" value="FAD/NAD-bd_sf"/>
</dbReference>
<dbReference type="AlphaFoldDB" id="A0A382TNC8"/>
<dbReference type="InterPro" id="IPR006076">
    <property type="entry name" value="FAD-dep_OxRdtase"/>
</dbReference>
<protein>
    <recommendedName>
        <fullName evidence="6">FAD dependent oxidoreductase domain-containing protein</fullName>
    </recommendedName>
</protein>
<dbReference type="EMBL" id="UINC01137570">
    <property type="protein sequence ID" value="SVD22991.1"/>
    <property type="molecule type" value="Genomic_DNA"/>
</dbReference>
<feature type="domain" description="FAD dependent oxidoreductase" evidence="6">
    <location>
        <begin position="5"/>
        <end position="268"/>
    </location>
</feature>
<evidence type="ECO:0000313" key="7">
    <source>
        <dbReference type="EMBL" id="SVD22991.1"/>
    </source>
</evidence>
<feature type="non-terminal residue" evidence="7">
    <location>
        <position position="270"/>
    </location>
</feature>
<dbReference type="PANTHER" id="PTHR43104:SF2">
    <property type="entry name" value="L-2-HYDROXYGLUTARATE DEHYDROGENASE, MITOCHONDRIAL"/>
    <property type="match status" value="1"/>
</dbReference>
<dbReference type="GO" id="GO:0047545">
    <property type="term" value="F:(S)-2-hydroxyglutarate dehydrogenase activity"/>
    <property type="evidence" value="ECO:0007669"/>
    <property type="project" value="TreeGrafter"/>
</dbReference>
<evidence type="ECO:0000256" key="2">
    <source>
        <dbReference type="ARBA" id="ARBA00022630"/>
    </source>
</evidence>
<reference evidence="7" key="1">
    <citation type="submission" date="2018-05" db="EMBL/GenBank/DDBJ databases">
        <authorList>
            <person name="Lanie J.A."/>
            <person name="Ng W.-L."/>
            <person name="Kazmierczak K.M."/>
            <person name="Andrzejewski T.M."/>
            <person name="Davidsen T.M."/>
            <person name="Wayne K.J."/>
            <person name="Tettelin H."/>
            <person name="Glass J.I."/>
            <person name="Rusch D."/>
            <person name="Podicherti R."/>
            <person name="Tsui H.-C.T."/>
            <person name="Winkler M.E."/>
        </authorList>
    </citation>
    <scope>NUCLEOTIDE SEQUENCE</scope>
</reference>
<evidence type="ECO:0000259" key="6">
    <source>
        <dbReference type="Pfam" id="PF01266"/>
    </source>
</evidence>
<gene>
    <name evidence="7" type="ORF">METZ01_LOCUS375845</name>
</gene>
<dbReference type="PANTHER" id="PTHR43104">
    <property type="entry name" value="L-2-HYDROXYGLUTARATE DEHYDROGENASE, MITOCHONDRIAL"/>
    <property type="match status" value="1"/>
</dbReference>
<comment type="cofactor">
    <cofactor evidence="1">
        <name>FAD</name>
        <dbReference type="ChEBI" id="CHEBI:57692"/>
    </cofactor>
</comment>
<dbReference type="SUPFAM" id="SSF51905">
    <property type="entry name" value="FAD/NAD(P)-binding domain"/>
    <property type="match status" value="1"/>
</dbReference>
<evidence type="ECO:0000256" key="1">
    <source>
        <dbReference type="ARBA" id="ARBA00001974"/>
    </source>
</evidence>
<evidence type="ECO:0000256" key="3">
    <source>
        <dbReference type="ARBA" id="ARBA00022827"/>
    </source>
</evidence>
<comment type="similarity">
    <text evidence="5">Belongs to the L2HGDH family.</text>
</comment>
<dbReference type="Pfam" id="PF01266">
    <property type="entry name" value="DAO"/>
    <property type="match status" value="1"/>
</dbReference>
<sequence length="270" mass="30126">MNTVDFLLIGGGIIGISIARELKSRHPDSSVCILEKEHQCGLHASSRNSGVLHAGFYYTADSFKARFTREGNQRLTEYCEAKKIKLKKCGKLVVAQNESELVWLDELMIRAKNNGVPLKSISVEESRTIEPRAKTYQRALFSPTTSSVNPIELVKSLLSDAIQEGVQLKTNVQYMHRLGERSIKTSDGIFEAKYLINVAGLYADKIGKDFGFSKDHRILPFKGLYLYSEEPPSALKTHIYPVPDLTNPFLGVHFTITADNRIKIGPTAIP</sequence>
<dbReference type="Gene3D" id="3.50.50.60">
    <property type="entry name" value="FAD/NAD(P)-binding domain"/>
    <property type="match status" value="1"/>
</dbReference>
<keyword evidence="2" id="KW-0285">Flavoprotein</keyword>
<accession>A0A382TNC8</accession>
<keyword evidence="3" id="KW-0274">FAD</keyword>
<evidence type="ECO:0000256" key="5">
    <source>
        <dbReference type="ARBA" id="ARBA00037941"/>
    </source>
</evidence>
<keyword evidence="4" id="KW-0560">Oxidoreductase</keyword>
<name>A0A382TNC8_9ZZZZ</name>
<dbReference type="Gene3D" id="3.30.9.10">
    <property type="entry name" value="D-Amino Acid Oxidase, subunit A, domain 2"/>
    <property type="match status" value="1"/>
</dbReference>
<evidence type="ECO:0000256" key="4">
    <source>
        <dbReference type="ARBA" id="ARBA00023002"/>
    </source>
</evidence>